<dbReference type="InterPro" id="IPR002712">
    <property type="entry name" value="CcdB"/>
</dbReference>
<evidence type="ECO:0000256" key="7">
    <source>
        <dbReference type="ARBA" id="ARBA00033135"/>
    </source>
</evidence>
<sequence length="104" mass="11697">MARFDVYGNPDPAERKSVPYFLDLQNEFLEGLETRVVVPLRTPEGFRGRLRNLNPDLQVDGKTVTMDTATIAAIPMGELRRPVTNIADQRLLIEDALDTLFGSH</sequence>
<keyword evidence="9" id="KW-1185">Reference proteome</keyword>
<gene>
    <name evidence="8" type="ORF">JJ685_28235</name>
</gene>
<evidence type="ECO:0000256" key="6">
    <source>
        <dbReference type="ARBA" id="ARBA00029628"/>
    </source>
</evidence>
<organism evidence="8 9">
    <name type="scientific">Ramlibacter monticola</name>
    <dbReference type="NCBI Taxonomy" id="1926872"/>
    <lineage>
        <taxon>Bacteria</taxon>
        <taxon>Pseudomonadati</taxon>
        <taxon>Pseudomonadota</taxon>
        <taxon>Betaproteobacteria</taxon>
        <taxon>Burkholderiales</taxon>
        <taxon>Comamonadaceae</taxon>
        <taxon>Ramlibacter</taxon>
    </lineage>
</organism>
<dbReference type="RefSeq" id="WP_201677726.1">
    <property type="nucleotide sequence ID" value="NZ_JAEQNE010000011.1"/>
</dbReference>
<name>A0A937CVQ2_9BURK</name>
<proteinExistence type="inferred from homology"/>
<dbReference type="SUPFAM" id="SSF50118">
    <property type="entry name" value="Cell growth inhibitor/plasmid maintenance toxic component"/>
    <property type="match status" value="1"/>
</dbReference>
<protein>
    <recommendedName>
        <fullName evidence="2">Toxin CcdB</fullName>
    </recommendedName>
    <alternativeName>
        <fullName evidence="7">Cytotoxic protein CcdB</fullName>
    </alternativeName>
    <alternativeName>
        <fullName evidence="6">Protein LetD</fullName>
    </alternativeName>
</protein>
<comment type="caution">
    <text evidence="8">The sequence shown here is derived from an EMBL/GenBank/DDBJ whole genome shotgun (WGS) entry which is preliminary data.</text>
</comment>
<reference evidence="8 9" key="1">
    <citation type="journal article" date="2017" name="Int. J. Syst. Evol. Microbiol.">
        <title>Ramlibacter monticola sp. nov., isolated from forest soil.</title>
        <authorList>
            <person name="Chaudhary D.K."/>
            <person name="Kim J."/>
        </authorList>
    </citation>
    <scope>NUCLEOTIDE SEQUENCE [LARGE SCALE GENOMIC DNA]</scope>
    <source>
        <strain evidence="8 9">KACC 19175</strain>
    </source>
</reference>
<keyword evidence="3" id="KW-0678">Repressor</keyword>
<evidence type="ECO:0000313" key="9">
    <source>
        <dbReference type="Proteomes" id="UP000599109"/>
    </source>
</evidence>
<dbReference type="Proteomes" id="UP000599109">
    <property type="component" value="Unassembled WGS sequence"/>
</dbReference>
<dbReference type="GO" id="GO:0006276">
    <property type="term" value="P:plasmid maintenance"/>
    <property type="evidence" value="ECO:0007669"/>
    <property type="project" value="InterPro"/>
</dbReference>
<evidence type="ECO:0000313" key="8">
    <source>
        <dbReference type="EMBL" id="MBL0395055.1"/>
    </source>
</evidence>
<dbReference type="Pfam" id="PF01845">
    <property type="entry name" value="CcdB"/>
    <property type="match status" value="1"/>
</dbReference>
<dbReference type="AlphaFoldDB" id="A0A937CVQ2"/>
<dbReference type="InterPro" id="IPR011067">
    <property type="entry name" value="Plasmid_toxin/cell-grow_inhib"/>
</dbReference>
<comment type="similarity">
    <text evidence="1">Belongs to the CcdB toxin family.</text>
</comment>
<evidence type="ECO:0000256" key="2">
    <source>
        <dbReference type="ARBA" id="ARBA00015075"/>
    </source>
</evidence>
<keyword evidence="5" id="KW-0804">Transcription</keyword>
<evidence type="ECO:0000256" key="3">
    <source>
        <dbReference type="ARBA" id="ARBA00022491"/>
    </source>
</evidence>
<dbReference type="Gene3D" id="2.30.30.110">
    <property type="match status" value="1"/>
</dbReference>
<dbReference type="EMBL" id="JAEQNE010000011">
    <property type="protein sequence ID" value="MBL0395055.1"/>
    <property type="molecule type" value="Genomic_DNA"/>
</dbReference>
<accession>A0A937CVQ2</accession>
<evidence type="ECO:0000256" key="1">
    <source>
        <dbReference type="ARBA" id="ARBA00005230"/>
    </source>
</evidence>
<dbReference type="GO" id="GO:0008657">
    <property type="term" value="F:DNA topoisomerase type II (double strand cut, ATP-hydrolyzing) inhibitor activity"/>
    <property type="evidence" value="ECO:0007669"/>
    <property type="project" value="InterPro"/>
</dbReference>
<evidence type="ECO:0000256" key="5">
    <source>
        <dbReference type="ARBA" id="ARBA00023163"/>
    </source>
</evidence>
<keyword evidence="4" id="KW-0805">Transcription regulation</keyword>
<evidence type="ECO:0000256" key="4">
    <source>
        <dbReference type="ARBA" id="ARBA00023015"/>
    </source>
</evidence>